<proteinExistence type="predicted"/>
<gene>
    <name evidence="1" type="ORF">DXT99_02990</name>
</gene>
<dbReference type="AlphaFoldDB" id="A0A3D8LIP6"/>
<evidence type="ECO:0000313" key="1">
    <source>
        <dbReference type="EMBL" id="RDV16762.1"/>
    </source>
</evidence>
<organism evidence="1 2">
    <name type="scientific">Pontibacter diazotrophicus</name>
    <dbReference type="NCBI Taxonomy" id="1400979"/>
    <lineage>
        <taxon>Bacteria</taxon>
        <taxon>Pseudomonadati</taxon>
        <taxon>Bacteroidota</taxon>
        <taxon>Cytophagia</taxon>
        <taxon>Cytophagales</taxon>
        <taxon>Hymenobacteraceae</taxon>
        <taxon>Pontibacter</taxon>
    </lineage>
</organism>
<dbReference type="Proteomes" id="UP000256708">
    <property type="component" value="Unassembled WGS sequence"/>
</dbReference>
<keyword evidence="2" id="KW-1185">Reference proteome</keyword>
<reference evidence="2" key="1">
    <citation type="submission" date="2018-08" db="EMBL/GenBank/DDBJ databases">
        <authorList>
            <person name="Liu Z.-W."/>
            <person name="Du Z.-J."/>
        </authorList>
    </citation>
    <scope>NUCLEOTIDE SEQUENCE [LARGE SCALE GENOMIC DNA]</scope>
    <source>
        <strain evidence="2">H4X</strain>
    </source>
</reference>
<name>A0A3D8LIP6_9BACT</name>
<comment type="caution">
    <text evidence="1">The sequence shown here is derived from an EMBL/GenBank/DDBJ whole genome shotgun (WGS) entry which is preliminary data.</text>
</comment>
<evidence type="ECO:0000313" key="2">
    <source>
        <dbReference type="Proteomes" id="UP000256708"/>
    </source>
</evidence>
<protein>
    <submittedName>
        <fullName evidence="1">Uncharacterized protein</fullName>
    </submittedName>
</protein>
<dbReference type="EMBL" id="QRGR01000003">
    <property type="protein sequence ID" value="RDV16762.1"/>
    <property type="molecule type" value="Genomic_DNA"/>
</dbReference>
<accession>A0A3D8LIP6</accession>
<sequence>MHQLIAYSFGLTDEWYQQQASLIPANIVEIVEYKKNSAETTPSLNKRRPLKKSFCQTIKPDQPYA</sequence>